<dbReference type="RefSeq" id="WP_146429383.1">
    <property type="nucleotide sequence ID" value="NZ_SJPF01000001.1"/>
</dbReference>
<sequence length="80" mass="8311">MTHSTTGDRQPFFCTRVGAPLAAAYSPCDGCMSRFSCRGCGLTTAKKSTASATLPPFRLASSGDQSTRVSAAHEVHSSIA</sequence>
<proteinExistence type="predicted"/>
<comment type="caution">
    <text evidence="1">The sequence shown here is derived from an EMBL/GenBank/DDBJ whole genome shotgun (WGS) entry which is preliminary data.</text>
</comment>
<organism evidence="1 2">
    <name type="scientific">Blastopirellula retiformator</name>
    <dbReference type="NCBI Taxonomy" id="2527970"/>
    <lineage>
        <taxon>Bacteria</taxon>
        <taxon>Pseudomonadati</taxon>
        <taxon>Planctomycetota</taxon>
        <taxon>Planctomycetia</taxon>
        <taxon>Pirellulales</taxon>
        <taxon>Pirellulaceae</taxon>
        <taxon>Blastopirellula</taxon>
    </lineage>
</organism>
<accession>A0A5C5VMS2</accession>
<dbReference type="Proteomes" id="UP000318878">
    <property type="component" value="Unassembled WGS sequence"/>
</dbReference>
<keyword evidence="2" id="KW-1185">Reference proteome</keyword>
<evidence type="ECO:0000313" key="1">
    <source>
        <dbReference type="EMBL" id="TWT39195.1"/>
    </source>
</evidence>
<name>A0A5C5VMS2_9BACT</name>
<protein>
    <submittedName>
        <fullName evidence="1">Uncharacterized protein</fullName>
    </submittedName>
</protein>
<dbReference type="EMBL" id="SJPF01000001">
    <property type="protein sequence ID" value="TWT39195.1"/>
    <property type="molecule type" value="Genomic_DNA"/>
</dbReference>
<reference evidence="1 2" key="1">
    <citation type="submission" date="2019-02" db="EMBL/GenBank/DDBJ databases">
        <title>Deep-cultivation of Planctomycetes and their phenomic and genomic characterization uncovers novel biology.</title>
        <authorList>
            <person name="Wiegand S."/>
            <person name="Jogler M."/>
            <person name="Boedeker C."/>
            <person name="Pinto D."/>
            <person name="Vollmers J."/>
            <person name="Rivas-Marin E."/>
            <person name="Kohn T."/>
            <person name="Peeters S.H."/>
            <person name="Heuer A."/>
            <person name="Rast P."/>
            <person name="Oberbeckmann S."/>
            <person name="Bunk B."/>
            <person name="Jeske O."/>
            <person name="Meyerdierks A."/>
            <person name="Storesund J.E."/>
            <person name="Kallscheuer N."/>
            <person name="Luecker S."/>
            <person name="Lage O.M."/>
            <person name="Pohl T."/>
            <person name="Merkel B.J."/>
            <person name="Hornburger P."/>
            <person name="Mueller R.-W."/>
            <person name="Bruemmer F."/>
            <person name="Labrenz M."/>
            <person name="Spormann A.M."/>
            <person name="Op Den Camp H."/>
            <person name="Overmann J."/>
            <person name="Amann R."/>
            <person name="Jetten M.S.M."/>
            <person name="Mascher T."/>
            <person name="Medema M.H."/>
            <person name="Devos D.P."/>
            <person name="Kaster A.-K."/>
            <person name="Ovreas L."/>
            <person name="Rohde M."/>
            <person name="Galperin M.Y."/>
            <person name="Jogler C."/>
        </authorList>
    </citation>
    <scope>NUCLEOTIDE SEQUENCE [LARGE SCALE GENOMIC DNA]</scope>
    <source>
        <strain evidence="1 2">Enr8</strain>
    </source>
</reference>
<gene>
    <name evidence="1" type="ORF">Enr8_08910</name>
</gene>
<dbReference type="AlphaFoldDB" id="A0A5C5VMS2"/>
<evidence type="ECO:0000313" key="2">
    <source>
        <dbReference type="Proteomes" id="UP000318878"/>
    </source>
</evidence>